<dbReference type="PANTHER" id="PTHR15751:SF12">
    <property type="entry name" value="TRAFFICKING KINESIN-BINDING PROTEIN MILT"/>
    <property type="match status" value="1"/>
</dbReference>
<comment type="subcellular location">
    <subcellularLocation>
        <location evidence="1">Mitochondrion</location>
    </subcellularLocation>
</comment>
<evidence type="ECO:0000313" key="8">
    <source>
        <dbReference type="Proteomes" id="UP001201812"/>
    </source>
</evidence>
<dbReference type="EMBL" id="JAKKPZ010000017">
    <property type="protein sequence ID" value="KAI1712821.1"/>
    <property type="molecule type" value="Genomic_DNA"/>
</dbReference>
<feature type="region of interest" description="Disordered" evidence="5">
    <location>
        <begin position="412"/>
        <end position="432"/>
    </location>
</feature>
<dbReference type="GO" id="GO:0047496">
    <property type="term" value="P:vesicle transport along microtubule"/>
    <property type="evidence" value="ECO:0007669"/>
    <property type="project" value="TreeGrafter"/>
</dbReference>
<feature type="coiled-coil region" evidence="4">
    <location>
        <begin position="166"/>
        <end position="316"/>
    </location>
</feature>
<evidence type="ECO:0000259" key="6">
    <source>
        <dbReference type="SMART" id="SM01424"/>
    </source>
</evidence>
<dbReference type="InterPro" id="IPR051946">
    <property type="entry name" value="Intracell_Traff-Reg"/>
</dbReference>
<dbReference type="GO" id="GO:0048311">
    <property type="term" value="P:mitochondrion distribution"/>
    <property type="evidence" value="ECO:0007669"/>
    <property type="project" value="TreeGrafter"/>
</dbReference>
<comment type="caution">
    <text evidence="7">The sequence shown here is derived from an EMBL/GenBank/DDBJ whole genome shotgun (WGS) entry which is preliminary data.</text>
</comment>
<organism evidence="7 8">
    <name type="scientific">Ditylenchus destructor</name>
    <dbReference type="NCBI Taxonomy" id="166010"/>
    <lineage>
        <taxon>Eukaryota</taxon>
        <taxon>Metazoa</taxon>
        <taxon>Ecdysozoa</taxon>
        <taxon>Nematoda</taxon>
        <taxon>Chromadorea</taxon>
        <taxon>Rhabditida</taxon>
        <taxon>Tylenchina</taxon>
        <taxon>Tylenchomorpha</taxon>
        <taxon>Sphaerularioidea</taxon>
        <taxon>Anguinidae</taxon>
        <taxon>Anguininae</taxon>
        <taxon>Ditylenchus</taxon>
    </lineage>
</organism>
<feature type="domain" description="HAP1 N-terminal" evidence="6">
    <location>
        <begin position="42"/>
        <end position="309"/>
    </location>
</feature>
<keyword evidence="3" id="KW-0496">Mitochondrion</keyword>
<gene>
    <name evidence="7" type="ORF">DdX_09449</name>
</gene>
<protein>
    <submittedName>
        <fullName evidence="7">Trafficking kinesin-binding protein 1</fullName>
    </submittedName>
</protein>
<evidence type="ECO:0000256" key="4">
    <source>
        <dbReference type="SAM" id="Coils"/>
    </source>
</evidence>
<evidence type="ECO:0000256" key="2">
    <source>
        <dbReference type="ARBA" id="ARBA00023054"/>
    </source>
</evidence>
<evidence type="ECO:0000313" key="7">
    <source>
        <dbReference type="EMBL" id="KAI1712821.1"/>
    </source>
</evidence>
<reference evidence="7" key="1">
    <citation type="submission" date="2022-01" db="EMBL/GenBank/DDBJ databases">
        <title>Genome Sequence Resource for Two Populations of Ditylenchus destructor, the Migratory Endoparasitic Phytonematode.</title>
        <authorList>
            <person name="Zhang H."/>
            <person name="Lin R."/>
            <person name="Xie B."/>
        </authorList>
    </citation>
    <scope>NUCLEOTIDE SEQUENCE</scope>
    <source>
        <strain evidence="7">BazhouSP</strain>
    </source>
</reference>
<sequence length="874" mass="96406">MVSQQSQGLLNVRDVLCDELLSERWARPTNAASVSRRFVRPMSRDVSSHRKKSAVPMSSAAIHNSVDYGDIQPERISSILHALEEKEKDLELAAKIGNSLLEQNKELQERNEFLEESLNTSNEAIHQLQYQLKQRSSLFHAIADLDDEEERANGSFTGYLGTSDRTRELESRVKSLESENQRLKGQASKLEDHAIAVEKRERERIKDYLGQLERANLKIGRLQEQIIDKSKECTVQAEDTERLMKEINQRKGREKALIDANDNLTQQLNSAINNHESLKGEIASLQERYLDVMGMLRETEDELRGHRQQAALYRTNSADSLYDSLASELEASDSGCYNTPMFSARCESQQSSSQNPPDLGLQLSDLEQCHSREESSEEIEIEGLPSISSGASYDVPTRALVNAVRSASARAPATRSMSADLSSENEAGPCSSARCPTNFPEVSGEVNTPLAEEIMSFSSISYQSTTSIRTIIPAAGQIESPRKRSDSAGTISALCESAKEVSCSGQDGENQHDRNGKIYRDISCSPISFQLQSPPFQKQSSPKIVRRPEAMQRQQISSVLANHDPTLPSTSSSRSSSDDTALSKSNSSDSLSNYTGPKLGEPGRPGTRDLEFSIRRLNLKKQSPMVVSTTSDDNQNCNCCRKIERQYEEFRRQRGLPPSKFYSTAIAHRVDDIKRNTRTDDAGGEQNGSGIDDVLVGCYSIFGHRKPFGESRGCWKRVLGTVHIARPTTLEIGPEGNDGVISRNANNAISRITFPKSGSCSRLDGVIHRLSQPLCQCQEPSVPSSSQIKLNGINLMRPGSIPSIFLLKHHVPRCRAAPLTNLAIGHHIAGLRKSRGTSPIADFSSTEILGLNNVSTGSNTKSVGIIQRFGGQIT</sequence>
<dbReference type="SMART" id="SM01424">
    <property type="entry name" value="HAP1_N"/>
    <property type="match status" value="1"/>
</dbReference>
<feature type="compositionally biased region" description="Low complexity" evidence="5">
    <location>
        <begin position="569"/>
        <end position="593"/>
    </location>
</feature>
<evidence type="ECO:0000256" key="1">
    <source>
        <dbReference type="ARBA" id="ARBA00004173"/>
    </source>
</evidence>
<dbReference type="GO" id="GO:0017022">
    <property type="term" value="F:myosin binding"/>
    <property type="evidence" value="ECO:0007669"/>
    <property type="project" value="TreeGrafter"/>
</dbReference>
<accession>A0AAD4N621</accession>
<dbReference type="Pfam" id="PF04849">
    <property type="entry name" value="HAP1_N"/>
    <property type="match status" value="1"/>
</dbReference>
<dbReference type="InterPro" id="IPR006933">
    <property type="entry name" value="HAP1_N"/>
</dbReference>
<dbReference type="Proteomes" id="UP001201812">
    <property type="component" value="Unassembled WGS sequence"/>
</dbReference>
<proteinExistence type="predicted"/>
<feature type="compositionally biased region" description="Polar residues" evidence="5">
    <location>
        <begin position="529"/>
        <end position="542"/>
    </location>
</feature>
<feature type="region of interest" description="Disordered" evidence="5">
    <location>
        <begin position="529"/>
        <end position="608"/>
    </location>
</feature>
<evidence type="ECO:0000256" key="5">
    <source>
        <dbReference type="SAM" id="MobiDB-lite"/>
    </source>
</evidence>
<keyword evidence="8" id="KW-1185">Reference proteome</keyword>
<dbReference type="GO" id="GO:0031410">
    <property type="term" value="C:cytoplasmic vesicle"/>
    <property type="evidence" value="ECO:0007669"/>
    <property type="project" value="TreeGrafter"/>
</dbReference>
<name>A0AAD4N621_9BILA</name>
<keyword evidence="2 4" id="KW-0175">Coiled coil</keyword>
<evidence type="ECO:0000256" key="3">
    <source>
        <dbReference type="ARBA" id="ARBA00023128"/>
    </source>
</evidence>
<dbReference type="GO" id="GO:0005739">
    <property type="term" value="C:mitochondrion"/>
    <property type="evidence" value="ECO:0007669"/>
    <property type="project" value="UniProtKB-SubCell"/>
</dbReference>
<dbReference type="PANTHER" id="PTHR15751">
    <property type="entry name" value="TRAFFICKING KINESIN-BINDING PROTEIN"/>
    <property type="match status" value="1"/>
</dbReference>
<dbReference type="GO" id="GO:0006605">
    <property type="term" value="P:protein targeting"/>
    <property type="evidence" value="ECO:0007669"/>
    <property type="project" value="TreeGrafter"/>
</dbReference>
<dbReference type="AlphaFoldDB" id="A0AAD4N621"/>
<feature type="coiled-coil region" evidence="4">
    <location>
        <begin position="97"/>
        <end position="124"/>
    </location>
</feature>